<evidence type="ECO:0000313" key="3">
    <source>
        <dbReference type="Proteomes" id="UP000215509"/>
    </source>
</evidence>
<accession>A0A229UJK3</accession>
<dbReference type="AlphaFoldDB" id="A0A229UJK3"/>
<name>A0A229UJK3_9BACL</name>
<sequence length="123" mass="13858">MTTKEQLVVQLRQTITACRADEDLPFWGEVFVLLHELKKVPSSQMPLYELEPVGEVTYDRLKRLFIVRIPDMDIQMKDAELADAIVKKGLFHPKALKAVVPEKGFGQPEAGKSPHFNQEGGPS</sequence>
<protein>
    <submittedName>
        <fullName evidence="2">Uncharacterized protein</fullName>
    </submittedName>
</protein>
<keyword evidence="3" id="KW-1185">Reference proteome</keyword>
<reference evidence="2 3" key="1">
    <citation type="submission" date="2017-07" db="EMBL/GenBank/DDBJ databases">
        <title>Genome sequencing and assembly of Paenibacillus rigui.</title>
        <authorList>
            <person name="Mayilraj S."/>
        </authorList>
    </citation>
    <scope>NUCLEOTIDE SEQUENCE [LARGE SCALE GENOMIC DNA]</scope>
    <source>
        <strain evidence="2 3">JCM 16352</strain>
    </source>
</reference>
<evidence type="ECO:0000313" key="2">
    <source>
        <dbReference type="EMBL" id="OXM83576.1"/>
    </source>
</evidence>
<dbReference type="OrthoDB" id="2620666at2"/>
<organism evidence="2 3">
    <name type="scientific">Paenibacillus rigui</name>
    <dbReference type="NCBI Taxonomy" id="554312"/>
    <lineage>
        <taxon>Bacteria</taxon>
        <taxon>Bacillati</taxon>
        <taxon>Bacillota</taxon>
        <taxon>Bacilli</taxon>
        <taxon>Bacillales</taxon>
        <taxon>Paenibacillaceae</taxon>
        <taxon>Paenibacillus</taxon>
    </lineage>
</organism>
<comment type="caution">
    <text evidence="2">The sequence shown here is derived from an EMBL/GenBank/DDBJ whole genome shotgun (WGS) entry which is preliminary data.</text>
</comment>
<evidence type="ECO:0000256" key="1">
    <source>
        <dbReference type="SAM" id="MobiDB-lite"/>
    </source>
</evidence>
<dbReference type="Proteomes" id="UP000215509">
    <property type="component" value="Unassembled WGS sequence"/>
</dbReference>
<dbReference type="RefSeq" id="WP_094017618.1">
    <property type="nucleotide sequence ID" value="NZ_NMQW01000043.1"/>
</dbReference>
<proteinExistence type="predicted"/>
<gene>
    <name evidence="2" type="ORF">CF651_25050</name>
</gene>
<feature type="region of interest" description="Disordered" evidence="1">
    <location>
        <begin position="102"/>
        <end position="123"/>
    </location>
</feature>
<dbReference type="EMBL" id="NMQW01000043">
    <property type="protein sequence ID" value="OXM83576.1"/>
    <property type="molecule type" value="Genomic_DNA"/>
</dbReference>